<keyword evidence="1" id="KW-1133">Transmembrane helix</keyword>
<feature type="transmembrane region" description="Helical" evidence="1">
    <location>
        <begin position="21"/>
        <end position="39"/>
    </location>
</feature>
<dbReference type="RefSeq" id="WP_160954239.1">
    <property type="nucleotide sequence ID" value="NZ_WWEQ01000082.1"/>
</dbReference>
<name>A0A6N9H9R3_9MICO</name>
<evidence type="ECO:0000313" key="3">
    <source>
        <dbReference type="Proteomes" id="UP000469215"/>
    </source>
</evidence>
<gene>
    <name evidence="2" type="ORF">GSY69_12870</name>
</gene>
<accession>A0A6N9H9R3</accession>
<comment type="caution">
    <text evidence="2">The sequence shown here is derived from an EMBL/GenBank/DDBJ whole genome shotgun (WGS) entry which is preliminary data.</text>
</comment>
<evidence type="ECO:0000313" key="2">
    <source>
        <dbReference type="EMBL" id="MYM20830.1"/>
    </source>
</evidence>
<proteinExistence type="predicted"/>
<feature type="non-terminal residue" evidence="2">
    <location>
        <position position="73"/>
    </location>
</feature>
<dbReference type="Proteomes" id="UP000469215">
    <property type="component" value="Unassembled WGS sequence"/>
</dbReference>
<keyword evidence="1" id="KW-0472">Membrane</keyword>
<feature type="transmembrane region" description="Helical" evidence="1">
    <location>
        <begin position="51"/>
        <end position="71"/>
    </location>
</feature>
<reference evidence="2 3" key="1">
    <citation type="submission" date="2020-01" db="EMBL/GenBank/DDBJ databases">
        <authorList>
            <person name="Deng T."/>
        </authorList>
    </citation>
    <scope>NUCLEOTIDE SEQUENCE [LARGE SCALE GENOMIC DNA]</scope>
    <source>
        <strain evidence="2 3">5221</strain>
    </source>
</reference>
<evidence type="ECO:0000256" key="1">
    <source>
        <dbReference type="SAM" id="Phobius"/>
    </source>
</evidence>
<dbReference type="EMBL" id="WWEQ01000082">
    <property type="protein sequence ID" value="MYM20830.1"/>
    <property type="molecule type" value="Genomic_DNA"/>
</dbReference>
<protein>
    <submittedName>
        <fullName evidence="2">Uncharacterized protein</fullName>
    </submittedName>
</protein>
<sequence>MPSPRRGAPRPRRLSRLGVRAGLVAALIAAALLFVPNLLGLGTVTGFAQLAALRAATVLAALLAAAGATALGA</sequence>
<keyword evidence="3" id="KW-1185">Reference proteome</keyword>
<organism evidence="2 3">
    <name type="scientific">Brevibacterium rongguiense</name>
    <dbReference type="NCBI Taxonomy" id="2695267"/>
    <lineage>
        <taxon>Bacteria</taxon>
        <taxon>Bacillati</taxon>
        <taxon>Actinomycetota</taxon>
        <taxon>Actinomycetes</taxon>
        <taxon>Micrococcales</taxon>
        <taxon>Brevibacteriaceae</taxon>
        <taxon>Brevibacterium</taxon>
    </lineage>
</organism>
<dbReference type="AlphaFoldDB" id="A0A6N9H9R3"/>
<keyword evidence="1" id="KW-0812">Transmembrane</keyword>